<evidence type="ECO:0000313" key="4">
    <source>
        <dbReference type="Proteomes" id="UP000317778"/>
    </source>
</evidence>
<dbReference type="InterPro" id="IPR043143">
    <property type="entry name" value="Mal/L-sulf/L-lact_DH-like_NADP"/>
</dbReference>
<dbReference type="Pfam" id="PF02615">
    <property type="entry name" value="Ldh_2"/>
    <property type="match status" value="1"/>
</dbReference>
<dbReference type="PANTHER" id="PTHR11091:SF0">
    <property type="entry name" value="MALATE DEHYDROGENASE"/>
    <property type="match status" value="1"/>
</dbReference>
<dbReference type="Gene3D" id="1.10.1530.10">
    <property type="match status" value="1"/>
</dbReference>
<comment type="similarity">
    <text evidence="1">Belongs to the LDH2/MDH2 oxidoreductase family.</text>
</comment>
<accession>A0A532V8M1</accession>
<proteinExistence type="inferred from homology"/>
<dbReference type="InterPro" id="IPR043144">
    <property type="entry name" value="Mal/L-sulf/L-lact_DH-like_ah"/>
</dbReference>
<dbReference type="AlphaFoldDB" id="A0A532V8M1"/>
<dbReference type="Gene3D" id="3.30.1370.60">
    <property type="entry name" value="Hypothetical oxidoreductase yiak, domain 2"/>
    <property type="match status" value="1"/>
</dbReference>
<evidence type="ECO:0000256" key="1">
    <source>
        <dbReference type="ARBA" id="ARBA00006056"/>
    </source>
</evidence>
<dbReference type="InterPro" id="IPR003767">
    <property type="entry name" value="Malate/L-lactate_DH-like"/>
</dbReference>
<sequence length="357" mass="38507">MPRVKIEPLREFTVNSFEKLGMSHENAEITADVLIASDRRGIASHGVARLVRYVDGIRKGTMDPKAEPTIIKETPTTLLVNGNAGLGQAISVKTMRKVIEKARKMGLAAAVVRNSNHYGIAGYCAMMALEYDLIGFSATNSAPLVVPTFGKDAVLGTNPIAIAVPAGKERRFVLDMATSTVPRGKLEVYNRLGKDIPETWATDEAGHSTTDPGKVLKNLLDRAGGGLAPLGGAGEESRGYKGYDLAAVVEILSGGLSLASMGTEVYGRKGEPPDVCHFLAAIDPAAFGDTNEFKERMDSFIRMLKNTPKQEGAERIWIAGEKEAEAEDRNATEVDVDEPTMEKLRTIASELEINFPF</sequence>
<dbReference type="SUPFAM" id="SSF89733">
    <property type="entry name" value="L-sulfolactate dehydrogenase-like"/>
    <property type="match status" value="1"/>
</dbReference>
<name>A0A532V8M1_UNCT6</name>
<comment type="caution">
    <text evidence="3">The sequence shown here is derived from an EMBL/GenBank/DDBJ whole genome shotgun (WGS) entry which is preliminary data.</text>
</comment>
<dbReference type="InterPro" id="IPR036111">
    <property type="entry name" value="Mal/L-sulfo/L-lacto_DH-like_sf"/>
</dbReference>
<gene>
    <name evidence="3" type="ORF">CEE36_04005</name>
</gene>
<keyword evidence="2" id="KW-0560">Oxidoreductase</keyword>
<protein>
    <submittedName>
        <fullName evidence="3">Malate dehydrogenase</fullName>
    </submittedName>
</protein>
<evidence type="ECO:0000313" key="3">
    <source>
        <dbReference type="EMBL" id="TKJ43506.1"/>
    </source>
</evidence>
<dbReference type="Proteomes" id="UP000317778">
    <property type="component" value="Unassembled WGS sequence"/>
</dbReference>
<dbReference type="PANTHER" id="PTHR11091">
    <property type="entry name" value="OXIDOREDUCTASE-RELATED"/>
    <property type="match status" value="1"/>
</dbReference>
<reference evidence="3 4" key="1">
    <citation type="submission" date="2017-06" db="EMBL/GenBank/DDBJ databases">
        <title>Novel microbial phyla capable of carbon fixation and sulfur reduction in deep-sea sediments.</title>
        <authorList>
            <person name="Huang J."/>
            <person name="Baker B."/>
            <person name="Wang Y."/>
        </authorList>
    </citation>
    <scope>NUCLEOTIDE SEQUENCE [LARGE SCALE GENOMIC DNA]</scope>
    <source>
        <strain evidence="3">B3_TA06</strain>
    </source>
</reference>
<dbReference type="EMBL" id="NJBO01000004">
    <property type="protein sequence ID" value="TKJ43506.1"/>
    <property type="molecule type" value="Genomic_DNA"/>
</dbReference>
<organism evidence="3 4">
    <name type="scientific">candidate division TA06 bacterium B3_TA06</name>
    <dbReference type="NCBI Taxonomy" id="2012487"/>
    <lineage>
        <taxon>Bacteria</taxon>
        <taxon>Bacteria division TA06</taxon>
    </lineage>
</organism>
<dbReference type="GO" id="GO:0016491">
    <property type="term" value="F:oxidoreductase activity"/>
    <property type="evidence" value="ECO:0007669"/>
    <property type="project" value="UniProtKB-KW"/>
</dbReference>
<evidence type="ECO:0000256" key="2">
    <source>
        <dbReference type="ARBA" id="ARBA00023002"/>
    </source>
</evidence>